<reference evidence="1" key="1">
    <citation type="journal article" date="2014" name="Front. Microbiol.">
        <title>High frequency of phylogenetically diverse reductive dehalogenase-homologous genes in deep subseafloor sedimentary metagenomes.</title>
        <authorList>
            <person name="Kawai M."/>
            <person name="Futagami T."/>
            <person name="Toyoda A."/>
            <person name="Takaki Y."/>
            <person name="Nishi S."/>
            <person name="Hori S."/>
            <person name="Arai W."/>
            <person name="Tsubouchi T."/>
            <person name="Morono Y."/>
            <person name="Uchiyama I."/>
            <person name="Ito T."/>
            <person name="Fujiyama A."/>
            <person name="Inagaki F."/>
            <person name="Takami H."/>
        </authorList>
    </citation>
    <scope>NUCLEOTIDE SEQUENCE</scope>
    <source>
        <strain evidence="1">Expedition CK06-06</strain>
    </source>
</reference>
<organism evidence="1">
    <name type="scientific">marine sediment metagenome</name>
    <dbReference type="NCBI Taxonomy" id="412755"/>
    <lineage>
        <taxon>unclassified sequences</taxon>
        <taxon>metagenomes</taxon>
        <taxon>ecological metagenomes</taxon>
    </lineage>
</organism>
<evidence type="ECO:0000313" key="1">
    <source>
        <dbReference type="EMBL" id="GAG19524.1"/>
    </source>
</evidence>
<protein>
    <submittedName>
        <fullName evidence="1">Uncharacterized protein</fullName>
    </submittedName>
</protein>
<comment type="caution">
    <text evidence="1">The sequence shown here is derived from an EMBL/GenBank/DDBJ whole genome shotgun (WGS) entry which is preliminary data.</text>
</comment>
<dbReference type="AlphaFoldDB" id="X0VMF5"/>
<gene>
    <name evidence="1" type="ORF">S01H1_50984</name>
</gene>
<accession>X0VMF5</accession>
<dbReference type="EMBL" id="BARS01032879">
    <property type="protein sequence ID" value="GAG19524.1"/>
    <property type="molecule type" value="Genomic_DNA"/>
</dbReference>
<name>X0VMF5_9ZZZZ</name>
<proteinExistence type="predicted"/>
<sequence>MSFIRVQCKGETLGCERCRNLFKDRGFCKECGRALWKSVGEKCDIAYAYVERNYTWQGKIRIKCRFCKFINII</sequence>